<name>A0ACC1P5Z1_9PEZI</name>
<protein>
    <submittedName>
        <fullName evidence="1">Uncharacterized protein</fullName>
    </submittedName>
</protein>
<accession>A0ACC1P5Z1</accession>
<proteinExistence type="predicted"/>
<organism evidence="1 2">
    <name type="scientific">Xylaria curta</name>
    <dbReference type="NCBI Taxonomy" id="42375"/>
    <lineage>
        <taxon>Eukaryota</taxon>
        <taxon>Fungi</taxon>
        <taxon>Dikarya</taxon>
        <taxon>Ascomycota</taxon>
        <taxon>Pezizomycotina</taxon>
        <taxon>Sordariomycetes</taxon>
        <taxon>Xylariomycetidae</taxon>
        <taxon>Xylariales</taxon>
        <taxon>Xylariaceae</taxon>
        <taxon>Xylaria</taxon>
    </lineage>
</organism>
<evidence type="ECO:0000313" key="2">
    <source>
        <dbReference type="Proteomes" id="UP001143856"/>
    </source>
</evidence>
<evidence type="ECO:0000313" key="1">
    <source>
        <dbReference type="EMBL" id="KAJ2986280.1"/>
    </source>
</evidence>
<sequence length="200" mass="21859">MFWGTITLVALLARDASAQVQGSADFLRFGCSQLVVERLDPLVTPGENPSPHTHQIMDPYTIDPPKQSTCTSCIYTEDSSNYWTASIYFRSPENGTYKRVPQMANGRLNGTLLEQEGGLTVYYMRPFSGSNKKTTVPKPGFRMLAGDPTLRSKTGNFANICHRCLQARDRIMGGNGAPCASGWAAAWHRSAMGMRGNAGS</sequence>
<comment type="caution">
    <text evidence="1">The sequence shown here is derived from an EMBL/GenBank/DDBJ whole genome shotgun (WGS) entry which is preliminary data.</text>
</comment>
<gene>
    <name evidence="1" type="ORF">NUW58_g5104</name>
</gene>
<dbReference type="Proteomes" id="UP001143856">
    <property type="component" value="Unassembled WGS sequence"/>
</dbReference>
<keyword evidence="2" id="KW-1185">Reference proteome</keyword>
<reference evidence="1" key="1">
    <citation type="submission" date="2022-10" db="EMBL/GenBank/DDBJ databases">
        <title>Genome Sequence of Xylaria curta.</title>
        <authorList>
            <person name="Buettner E."/>
        </authorList>
    </citation>
    <scope>NUCLEOTIDE SEQUENCE</scope>
    <source>
        <strain evidence="1">Babe10</strain>
    </source>
</reference>
<dbReference type="EMBL" id="JAPDGR010000970">
    <property type="protein sequence ID" value="KAJ2986280.1"/>
    <property type="molecule type" value="Genomic_DNA"/>
</dbReference>